<evidence type="ECO:0000256" key="2">
    <source>
        <dbReference type="ARBA" id="ARBA00022692"/>
    </source>
</evidence>
<dbReference type="Proteomes" id="UP000254260">
    <property type="component" value="Unassembled WGS sequence"/>
</dbReference>
<dbReference type="InterPro" id="IPR029095">
    <property type="entry name" value="NarX-like_N"/>
</dbReference>
<organism evidence="7 8">
    <name type="scientific">Ectopseudomonas mendocina</name>
    <name type="common">Pseudomonas mendocina</name>
    <dbReference type="NCBI Taxonomy" id="300"/>
    <lineage>
        <taxon>Bacteria</taxon>
        <taxon>Pseudomonadati</taxon>
        <taxon>Pseudomonadota</taxon>
        <taxon>Gammaproteobacteria</taxon>
        <taxon>Pseudomonadales</taxon>
        <taxon>Pseudomonadaceae</taxon>
        <taxon>Ectopseudomonas</taxon>
    </lineage>
</organism>
<dbReference type="EMBL" id="UGUU01000001">
    <property type="protein sequence ID" value="SUD37439.1"/>
    <property type="molecule type" value="Genomic_DNA"/>
</dbReference>
<gene>
    <name evidence="7" type="ORF">NCTC10899_00194</name>
</gene>
<evidence type="ECO:0000256" key="5">
    <source>
        <dbReference type="SAM" id="SignalP"/>
    </source>
</evidence>
<proteinExistence type="predicted"/>
<dbReference type="GO" id="GO:0016020">
    <property type="term" value="C:membrane"/>
    <property type="evidence" value="ECO:0007669"/>
    <property type="project" value="UniProtKB-SubCell"/>
</dbReference>
<evidence type="ECO:0000313" key="8">
    <source>
        <dbReference type="Proteomes" id="UP000254260"/>
    </source>
</evidence>
<evidence type="ECO:0000256" key="1">
    <source>
        <dbReference type="ARBA" id="ARBA00004141"/>
    </source>
</evidence>
<dbReference type="RefSeq" id="WP_013713387.1">
    <property type="nucleotide sequence ID" value="NZ_CAXYQS010000007.1"/>
</dbReference>
<evidence type="ECO:0000313" key="7">
    <source>
        <dbReference type="EMBL" id="SUD37439.1"/>
    </source>
</evidence>
<dbReference type="Pfam" id="PF13675">
    <property type="entry name" value="PilJ"/>
    <property type="match status" value="1"/>
</dbReference>
<dbReference type="OrthoDB" id="952521at2"/>
<reference evidence="7 8" key="1">
    <citation type="submission" date="2018-06" db="EMBL/GenBank/DDBJ databases">
        <authorList>
            <consortium name="Pathogen Informatics"/>
            <person name="Doyle S."/>
        </authorList>
    </citation>
    <scope>NUCLEOTIDE SEQUENCE [LARGE SCALE GENOMIC DNA]</scope>
    <source>
        <strain evidence="7 8">NCTC10899</strain>
    </source>
</reference>
<accession>A0A379IMD2</accession>
<keyword evidence="4" id="KW-0472">Membrane</keyword>
<evidence type="ECO:0000256" key="4">
    <source>
        <dbReference type="ARBA" id="ARBA00023136"/>
    </source>
</evidence>
<feature type="domain" description="NarX-like N-terminal" evidence="6">
    <location>
        <begin position="24"/>
        <end position="115"/>
    </location>
</feature>
<feature type="signal peptide" evidence="5">
    <location>
        <begin position="1"/>
        <end position="23"/>
    </location>
</feature>
<dbReference type="AlphaFoldDB" id="A0A379IMD2"/>
<keyword evidence="3" id="KW-1133">Transmembrane helix</keyword>
<comment type="subcellular location">
    <subcellularLocation>
        <location evidence="1">Membrane</location>
        <topology evidence="1">Multi-pass membrane protein</topology>
    </subcellularLocation>
</comment>
<name>A0A379IMD2_ECTME</name>
<feature type="chain" id="PRO_5044074805" evidence="5">
    <location>
        <begin position="24"/>
        <end position="260"/>
    </location>
</feature>
<sequence>MLKKYLSVILLACTALVSMPSLAQLSDSEAMNMAGLQRSLTQRMAKNYLMLGADVRVDVAQRQLKETIERFDASQKALAGYAPTAEIKAALAKVDATWAVHRQQVEAKPDHAKAAEMLATSEELLQQTQHVSDLMGQHLGAMGASVHHTGWARVQTQRIAMLYMAKSWRVPAPDLDAKLDKAVSDFETILKELEARGTPNEEIANTQRRARAHWGFTLKGIDLHASQDFVPTVITVSTDSLFRQLNELTRLYAGLQAKEA</sequence>
<evidence type="ECO:0000256" key="3">
    <source>
        <dbReference type="ARBA" id="ARBA00022989"/>
    </source>
</evidence>
<protein>
    <submittedName>
        <fullName evidence="7">F0F1-type ATP synthase subunit beta</fullName>
    </submittedName>
</protein>
<evidence type="ECO:0000259" key="6">
    <source>
        <dbReference type="Pfam" id="PF13675"/>
    </source>
</evidence>
<keyword evidence="2" id="KW-0812">Transmembrane</keyword>
<keyword evidence="5" id="KW-0732">Signal</keyword>